<keyword evidence="1" id="KW-0812">Transmembrane</keyword>
<evidence type="ECO:0000313" key="3">
    <source>
        <dbReference type="EMBL" id="KPJ63883.1"/>
    </source>
</evidence>
<proteinExistence type="predicted"/>
<feature type="domain" description="Type 4 fimbrial biogenesis protein PilX N-terminal" evidence="2">
    <location>
        <begin position="10"/>
        <end position="58"/>
    </location>
</feature>
<evidence type="ECO:0000256" key="1">
    <source>
        <dbReference type="SAM" id="Phobius"/>
    </source>
</evidence>
<organism evidence="3 4">
    <name type="scientific">candidate division WOR-1 bacterium DG_54_3</name>
    <dbReference type="NCBI Taxonomy" id="1703775"/>
    <lineage>
        <taxon>Bacteria</taxon>
        <taxon>Bacillati</taxon>
        <taxon>Saganbacteria</taxon>
    </lineage>
</organism>
<comment type="caution">
    <text evidence="3">The sequence shown here is derived from an EMBL/GenBank/DDBJ whole genome shotgun (WGS) entry which is preliminary data.</text>
</comment>
<keyword evidence="1" id="KW-1133">Transmembrane helix</keyword>
<evidence type="ECO:0000313" key="4">
    <source>
        <dbReference type="Proteomes" id="UP000051861"/>
    </source>
</evidence>
<accession>A0A0S7XNV5</accession>
<dbReference type="Proteomes" id="UP000051861">
    <property type="component" value="Unassembled WGS sequence"/>
</dbReference>
<protein>
    <recommendedName>
        <fullName evidence="2">Type 4 fimbrial biogenesis protein PilX N-terminal domain-containing protein</fullName>
    </recommendedName>
</protein>
<sequence>MVGRLKKNEGTALLVAIMVMLMLTLIFIAAITTSVTDIDIAKNQKERTSAFYVAEAGLQLGMGVLRLNPDQLDNDTLESLINATPSLGGGGFMVDVAGTSPYKTLTSEGLSLDGDVVVQVVVKRRKIPLSIWDNIIFAGDGQNGKLINGNVNMHGSIHLLGDSLASSDTAMEISGNAHQFNNYEGMNAALSSRVPPLDTTTFNGEVVETLDAELRVKNGRVNISGFASAGFPDATGGSPQVKETLDGCYVPDGFGGGEGENSVYSDNGTTEDYDLGDELNLPDLNDSYTDPNTGITYPTYMNYLQNNALVISGDLTLTPGESVAPISNGFGSISMDVNGNLQISGIVYVTGDIAIEAGQGGMRHTPVIFDGRGTLVSEVNISVSTHVLSQGTFPTNDVLGFISADDIDIGCGPGDAHLDIMGAFFAQDQITNRKQNQLVGATVSTYFDLFNVPDLFHVPSLADNLPPGMPGGGTVISYTYKVVKGTWREL</sequence>
<dbReference type="Pfam" id="PF14341">
    <property type="entry name" value="PilX_N"/>
    <property type="match status" value="1"/>
</dbReference>
<name>A0A0S7XNV5_UNCSA</name>
<reference evidence="3 4" key="1">
    <citation type="journal article" date="2015" name="Microbiome">
        <title>Genomic resolution of linkages in carbon, nitrogen, and sulfur cycling among widespread estuary sediment bacteria.</title>
        <authorList>
            <person name="Baker B.J."/>
            <person name="Lazar C.S."/>
            <person name="Teske A.P."/>
            <person name="Dick G.J."/>
        </authorList>
    </citation>
    <scope>NUCLEOTIDE SEQUENCE [LARGE SCALE GENOMIC DNA]</scope>
    <source>
        <strain evidence="3">DG_54_3</strain>
    </source>
</reference>
<dbReference type="InterPro" id="IPR025746">
    <property type="entry name" value="PilX_N_dom"/>
</dbReference>
<keyword evidence="1" id="KW-0472">Membrane</keyword>
<evidence type="ECO:0000259" key="2">
    <source>
        <dbReference type="Pfam" id="PF14341"/>
    </source>
</evidence>
<dbReference type="AlphaFoldDB" id="A0A0S7XNV5"/>
<feature type="transmembrane region" description="Helical" evidence="1">
    <location>
        <begin position="12"/>
        <end position="35"/>
    </location>
</feature>
<dbReference type="EMBL" id="LIZX01000213">
    <property type="protein sequence ID" value="KPJ63883.1"/>
    <property type="molecule type" value="Genomic_DNA"/>
</dbReference>
<gene>
    <name evidence="3" type="ORF">AMJ44_13775</name>
</gene>